<dbReference type="PROSITE" id="PS50104">
    <property type="entry name" value="TIR"/>
    <property type="match status" value="1"/>
</dbReference>
<dbReference type="OrthoDB" id="9166379at2759"/>
<dbReference type="OMA" id="HIPDSTH"/>
<dbReference type="KEGG" id="nfu:107379883"/>
<dbReference type="EMBL" id="JAAVVJ010000007">
    <property type="protein sequence ID" value="KAF7218361.1"/>
    <property type="molecule type" value="Genomic_DNA"/>
</dbReference>
<evidence type="ECO:0000313" key="4">
    <source>
        <dbReference type="Proteomes" id="UP000822369"/>
    </source>
</evidence>
<evidence type="ECO:0000313" key="3">
    <source>
        <dbReference type="EMBL" id="KAF7218361.1"/>
    </source>
</evidence>
<reference evidence="3" key="1">
    <citation type="submission" date="2020-03" db="EMBL/GenBank/DDBJ databases">
        <title>Intra-Species Differences in Population Size shape Life History and Genome Evolution.</title>
        <authorList>
            <person name="Willemsen D."/>
            <person name="Cui R."/>
            <person name="Valenzano D.R."/>
        </authorList>
    </citation>
    <scope>NUCLEOTIDE SEQUENCE</scope>
    <source>
        <strain evidence="3">GRZ</strain>
        <tissue evidence="3">Whole</tissue>
    </source>
</reference>
<comment type="caution">
    <text evidence="3">The sequence shown here is derived from an EMBL/GenBank/DDBJ whole genome shotgun (WGS) entry which is preliminary data.</text>
</comment>
<dbReference type="AlphaFoldDB" id="A0A9D2YD81"/>
<dbReference type="Gene3D" id="3.40.50.10140">
    <property type="entry name" value="Toll/interleukin-1 receptor homology (TIR) domain"/>
    <property type="match status" value="1"/>
</dbReference>
<feature type="domain" description="TIR" evidence="2">
    <location>
        <begin position="1"/>
        <end position="89"/>
    </location>
</feature>
<evidence type="ECO:0000256" key="1">
    <source>
        <dbReference type="SAM" id="MobiDB-lite"/>
    </source>
</evidence>
<dbReference type="InterPro" id="IPR035897">
    <property type="entry name" value="Toll_tir_struct_dom_sf"/>
</dbReference>
<dbReference type="Proteomes" id="UP000822369">
    <property type="component" value="Chromosome 7"/>
</dbReference>
<proteinExistence type="predicted"/>
<evidence type="ECO:0000259" key="2">
    <source>
        <dbReference type="PROSITE" id="PS50104"/>
    </source>
</evidence>
<organism evidence="3 4">
    <name type="scientific">Nothobranchius furzeri</name>
    <name type="common">Turquoise killifish</name>
    <dbReference type="NCBI Taxonomy" id="105023"/>
    <lineage>
        <taxon>Eukaryota</taxon>
        <taxon>Metazoa</taxon>
        <taxon>Chordata</taxon>
        <taxon>Craniata</taxon>
        <taxon>Vertebrata</taxon>
        <taxon>Euteleostomi</taxon>
        <taxon>Actinopterygii</taxon>
        <taxon>Neopterygii</taxon>
        <taxon>Teleostei</taxon>
        <taxon>Neoteleostei</taxon>
        <taxon>Acanthomorphata</taxon>
        <taxon>Ovalentaria</taxon>
        <taxon>Atherinomorphae</taxon>
        <taxon>Cyprinodontiformes</taxon>
        <taxon>Nothobranchiidae</taxon>
        <taxon>Nothobranchius</taxon>
    </lineage>
</organism>
<gene>
    <name evidence="3" type="ORF">G4P62_006029</name>
</gene>
<dbReference type="SUPFAM" id="SSF52200">
    <property type="entry name" value="Toll/Interleukin receptor TIR domain"/>
    <property type="match status" value="1"/>
</dbReference>
<feature type="region of interest" description="Disordered" evidence="1">
    <location>
        <begin position="240"/>
        <end position="273"/>
    </location>
</feature>
<dbReference type="GO" id="GO:0007165">
    <property type="term" value="P:signal transduction"/>
    <property type="evidence" value="ECO:0007669"/>
    <property type="project" value="InterPro"/>
</dbReference>
<name>A0A9D2YD81_NOTFU</name>
<protein>
    <submittedName>
        <fullName evidence="3">LOC107379883-like protein</fullName>
    </submittedName>
</protein>
<accession>A0A9D2YD81</accession>
<dbReference type="InterPro" id="IPR000157">
    <property type="entry name" value="TIR_dom"/>
</dbReference>
<sequence>MRRSRRLVFVLSPDFPAEKSLSLHEGRLGLYLQQIHQASIVAVIYCSVSKLHSVEVAQLRQSSTCRVTWRGGRSEPRHSRFWLRLQLALPVRPLALGRRLIDSTSSHSDLAALALHRAHRLQNRTGTTNQSHINEKASADQIRRGRRTLPRGRPRVRRVVGSQYSRRCSGCTGFTSQVEGGRAELRVETEVQQVPCDAESTQIPDSAYNTDYTSNHAPLAGPTHFNSQQEEAGSVIKQQQVTGASLSEETVGRKEGSTCGEDATCPVPVEDPN</sequence>